<dbReference type="OrthoDB" id="9804442at2"/>
<dbReference type="PROSITE" id="PS51462">
    <property type="entry name" value="NUDIX"/>
    <property type="match status" value="1"/>
</dbReference>
<feature type="domain" description="Nudix hydrolase" evidence="3">
    <location>
        <begin position="16"/>
        <end position="148"/>
    </location>
</feature>
<dbReference type="KEGG" id="cdo:CDOO_06570"/>
<dbReference type="STRING" id="558173.CDOO_06570"/>
<proteinExistence type="inferred from homology"/>
<dbReference type="PRINTS" id="PR00502">
    <property type="entry name" value="NUDIXFAMILY"/>
</dbReference>
<protein>
    <submittedName>
        <fullName evidence="4">ADP-ribose pyrophosphatase</fullName>
    </submittedName>
</protein>
<dbReference type="PANTHER" id="PTHR43736">
    <property type="entry name" value="ADP-RIBOSE PYROPHOSPHATASE"/>
    <property type="match status" value="1"/>
</dbReference>
<name>A0A097IFQ3_9CORY</name>
<dbReference type="GeneID" id="95329109"/>
<dbReference type="HOGENOM" id="CLU_037162_20_2_11"/>
<gene>
    <name evidence="4" type="ORF">CDOO_06570</name>
</gene>
<evidence type="ECO:0000259" key="3">
    <source>
        <dbReference type="PROSITE" id="PS51462"/>
    </source>
</evidence>
<comment type="similarity">
    <text evidence="1">Belongs to the Nudix hydrolase family.</text>
</comment>
<dbReference type="PANTHER" id="PTHR43736:SF1">
    <property type="entry name" value="DIHYDRONEOPTERIN TRIPHOSPHATE DIPHOSPHATASE"/>
    <property type="match status" value="1"/>
</dbReference>
<dbReference type="GO" id="GO:0016787">
    <property type="term" value="F:hydrolase activity"/>
    <property type="evidence" value="ECO:0007669"/>
    <property type="project" value="UniProtKB-KW"/>
</dbReference>
<evidence type="ECO:0000313" key="5">
    <source>
        <dbReference type="Proteomes" id="UP000029914"/>
    </source>
</evidence>
<evidence type="ECO:0000256" key="2">
    <source>
        <dbReference type="ARBA" id="ARBA00022801"/>
    </source>
</evidence>
<dbReference type="AlphaFoldDB" id="A0A097IFQ3"/>
<dbReference type="eggNOG" id="COG1051">
    <property type="taxonomic scope" value="Bacteria"/>
</dbReference>
<dbReference type="InterPro" id="IPR000086">
    <property type="entry name" value="NUDIX_hydrolase_dom"/>
</dbReference>
<dbReference type="InterPro" id="IPR015797">
    <property type="entry name" value="NUDIX_hydrolase-like_dom_sf"/>
</dbReference>
<dbReference type="InterPro" id="IPR020476">
    <property type="entry name" value="Nudix_hydrolase"/>
</dbReference>
<dbReference type="Gene3D" id="3.90.79.10">
    <property type="entry name" value="Nucleoside Triphosphate Pyrophosphohydrolase"/>
    <property type="match status" value="1"/>
</dbReference>
<organism evidence="4 5">
    <name type="scientific">Corynebacterium doosanense CAU 212 = DSM 45436</name>
    <dbReference type="NCBI Taxonomy" id="558173"/>
    <lineage>
        <taxon>Bacteria</taxon>
        <taxon>Bacillati</taxon>
        <taxon>Actinomycetota</taxon>
        <taxon>Actinomycetes</taxon>
        <taxon>Mycobacteriales</taxon>
        <taxon>Corynebacteriaceae</taxon>
        <taxon>Corynebacterium</taxon>
    </lineage>
</organism>
<evidence type="ECO:0000313" key="4">
    <source>
        <dbReference type="EMBL" id="AIT60954.1"/>
    </source>
</evidence>
<dbReference type="SUPFAM" id="SSF55811">
    <property type="entry name" value="Nudix"/>
    <property type="match status" value="1"/>
</dbReference>
<sequence>MSHSVVGPATSSVEVRPRVAVISVLIKDDHVLLVRRANPPDAGFWGFPGGKIEFGETITKAAERELGEETSIIGQATGVLTSVDAFSRDETGRLDSHYVLIAVLCQWRSGQPHAGDDALEARWFPLDEVDEARLTLSKDVAEVARYAATQQQKEVHA</sequence>
<accession>A0A097IFQ3</accession>
<dbReference type="Proteomes" id="UP000029914">
    <property type="component" value="Chromosome"/>
</dbReference>
<dbReference type="RefSeq" id="WP_018022527.1">
    <property type="nucleotide sequence ID" value="NZ_CP006764.1"/>
</dbReference>
<evidence type="ECO:0000256" key="1">
    <source>
        <dbReference type="ARBA" id="ARBA00005582"/>
    </source>
</evidence>
<keyword evidence="2" id="KW-0378">Hydrolase</keyword>
<dbReference type="EMBL" id="CP006764">
    <property type="protein sequence ID" value="AIT60954.1"/>
    <property type="molecule type" value="Genomic_DNA"/>
</dbReference>
<dbReference type="CDD" id="cd04673">
    <property type="entry name" value="NUDIX_ADPRase"/>
    <property type="match status" value="1"/>
</dbReference>
<reference evidence="4 5" key="1">
    <citation type="submission" date="2013-09" db="EMBL/GenBank/DDBJ databases">
        <title>Complete genome sequence of Corynebacterium doosanense CAU 212(T) (=DSM 45436(T)), isolated from activated sludge.</title>
        <authorList>
            <person name="Schaffert L."/>
            <person name="Albersmeier A."/>
            <person name="Kalinowski J."/>
            <person name="Ruckert C."/>
        </authorList>
    </citation>
    <scope>NUCLEOTIDE SEQUENCE [LARGE SCALE GENOMIC DNA]</scope>
    <source>
        <strain evidence="4 5">CAU 212</strain>
    </source>
</reference>
<dbReference type="Pfam" id="PF00293">
    <property type="entry name" value="NUDIX"/>
    <property type="match status" value="1"/>
</dbReference>
<keyword evidence="5" id="KW-1185">Reference proteome</keyword>